<gene>
    <name evidence="2" type="ORF">CEQ51_23010</name>
</gene>
<dbReference type="AlphaFoldDB" id="A0A2Z4ZWD2"/>
<feature type="region of interest" description="Disordered" evidence="1">
    <location>
        <begin position="708"/>
        <end position="734"/>
    </location>
</feature>
<dbReference type="KEGG" id="pthv:CE140_22460"/>
<dbReference type="NCBIfam" id="TIGR03696">
    <property type="entry name" value="Rhs_assc_core"/>
    <property type="match status" value="1"/>
</dbReference>
<name>A0A2Z4ZWD2_9PSED</name>
<evidence type="ECO:0000256" key="1">
    <source>
        <dbReference type="SAM" id="MobiDB-lite"/>
    </source>
</evidence>
<proteinExistence type="predicted"/>
<dbReference type="InterPro" id="IPR050708">
    <property type="entry name" value="T6SS_VgrG/RHS"/>
</dbReference>
<dbReference type="Gene3D" id="2.180.10.10">
    <property type="entry name" value="RHS repeat-associated core"/>
    <property type="match status" value="1"/>
</dbReference>
<evidence type="ECO:0000313" key="3">
    <source>
        <dbReference type="Proteomes" id="UP000251666"/>
    </source>
</evidence>
<evidence type="ECO:0000313" key="2">
    <source>
        <dbReference type="EMBL" id="AXA62825.1"/>
    </source>
</evidence>
<dbReference type="RefSeq" id="WP_208665686.1">
    <property type="nucleotide sequence ID" value="NZ_CP022201.1"/>
</dbReference>
<keyword evidence="3" id="KW-1185">Reference proteome</keyword>
<organism evidence="2 3">
    <name type="scientific">Pseudomonas thivervalensis</name>
    <dbReference type="NCBI Taxonomy" id="86265"/>
    <lineage>
        <taxon>Bacteria</taxon>
        <taxon>Pseudomonadati</taxon>
        <taxon>Pseudomonadota</taxon>
        <taxon>Gammaproteobacteria</taxon>
        <taxon>Pseudomonadales</taxon>
        <taxon>Pseudomonadaceae</taxon>
        <taxon>Pseudomonas</taxon>
    </lineage>
</organism>
<protein>
    <submittedName>
        <fullName evidence="2">Type IV secretion protein Rhs</fullName>
    </submittedName>
</protein>
<dbReference type="Proteomes" id="UP000251666">
    <property type="component" value="Chromosome"/>
</dbReference>
<dbReference type="InterPro" id="IPR022385">
    <property type="entry name" value="Rhs_assc_core"/>
</dbReference>
<dbReference type="PANTHER" id="PTHR32305:SF15">
    <property type="entry name" value="PROTEIN RHSA-RELATED"/>
    <property type="match status" value="1"/>
</dbReference>
<dbReference type="EMBL" id="CP022202">
    <property type="protein sequence ID" value="AXA62825.1"/>
    <property type="molecule type" value="Genomic_DNA"/>
</dbReference>
<dbReference type="PANTHER" id="PTHR32305">
    <property type="match status" value="1"/>
</dbReference>
<accession>A0A2Z4ZWD2</accession>
<sequence>MGMDYRTPTLIAVDARSRPVRSVDYCRSLENGPAQRRINRSLLDIAGRAMKQWDPRLWAMQESDELAPANLSAIYSLSGVTLRTDSVDAGWQTELPGLAEETLLGWDSRGTRRDVLYDESLRPVAMFEQGDGQPRRCTERLAYGDPGHGDQDHNQYGQLIRHDDTAGTLLLASFALTGQNLMQNRRYLLDAALPDWPEPESDREQLLEPGSAAVSTWRVGPLSDVLERVDARGNRQRQRLTLDGRLSGSQLLLAGQGDWQMLVSDIRYDALGQIEGETAGNGVQTTLVYSPADGRLAERQAVRAGQVLQHLRYVYDPMGNVLSIEDAALAVRYFANQRIDPISRFVYDSLYQLIKATGWEAGSANQGPDSLGHNDPAAVSNYQQTYRYDEGGNLLALVHVGAQSHGRDIQAARYSNRCLPYRNGVPPTEDEIAAAFDARGNGLELDAGRFLAWDLRNQLGSVTPIERASELGDREAYVYDSGGQRVRKLRTLQTGTRTLTAEVRYLPGLELRADSGTGEALQVVIAEGGLSDVRVLHWESAPPTGDNDGYRFSMADHLGSVCMELALDGRIISREHFYPFGETASLAGDDAIEVGYKTVRYSGKERDATGLYYYGFRYYTPWLQRWMNPDPAGAVDGLNRYRMVRNNPVGWFDDDGLMPVETGNGSVASGVAKKRSVSALRSRFESQTAEAPPPATYANLKSRFESRTAVGPPPATFANTPEKGGNGSTSTLPTGIAFRPLEFTESGEEALSTSDVSMSFKPAKIMRNGLEVSVERLVVTFKKKFDLVEGKSLPEWPRGYELLPSQDWANESGIKEYEKFHVLEGAERERAVALIKAKDQAALKVGLGTPTYAYDSEAKIITLKDGHHRFIAAARLGRTIELDSSRVLTSKLKWKNLKFSAKQPLKV</sequence>
<reference evidence="3" key="1">
    <citation type="journal article" date="2021" name="Front. Microbiol.">
        <title>Genomic Analysis of the 1-Aminocyclopropane-1-Carboxylate Deaminase-Producing Pseudomonas thivervalensis SC5 Reveals Its Multifaceted Roles in Soil and in Beneficial Interactions With Plants.</title>
        <authorList>
            <person name="Nascimento F.X."/>
            <person name="Uron P."/>
            <person name="Glick B.R."/>
            <person name="Giachini A."/>
            <person name="Rossi M.J."/>
        </authorList>
    </citation>
    <scope>NUCLEOTIDE SEQUENCE [LARGE SCALE GENOMIC DNA]</scope>
    <source>
        <strain evidence="3">PLM3</strain>
    </source>
</reference>